<organism evidence="4 5">
    <name type="scientific">Jannaschia pagri</name>
    <dbReference type="NCBI Taxonomy" id="2829797"/>
    <lineage>
        <taxon>Bacteria</taxon>
        <taxon>Pseudomonadati</taxon>
        <taxon>Pseudomonadota</taxon>
        <taxon>Alphaproteobacteria</taxon>
        <taxon>Rhodobacterales</taxon>
        <taxon>Roseobacteraceae</taxon>
        <taxon>Jannaschia</taxon>
    </lineage>
</organism>
<evidence type="ECO:0000256" key="1">
    <source>
        <dbReference type="SAM" id="MobiDB-lite"/>
    </source>
</evidence>
<keyword evidence="5" id="KW-1185">Reference proteome</keyword>
<comment type="caution">
    <text evidence="4">The sequence shown here is derived from an EMBL/GenBank/DDBJ whole genome shotgun (WGS) entry which is preliminary data.</text>
</comment>
<evidence type="ECO:0000313" key="4">
    <source>
        <dbReference type="EMBL" id="GIT95402.1"/>
    </source>
</evidence>
<feature type="compositionally biased region" description="Low complexity" evidence="1">
    <location>
        <begin position="54"/>
        <end position="66"/>
    </location>
</feature>
<dbReference type="Gene3D" id="2.160.20.10">
    <property type="entry name" value="Single-stranded right-handed beta-helix, Pectin lyase-like"/>
    <property type="match status" value="1"/>
</dbReference>
<evidence type="ECO:0000256" key="2">
    <source>
        <dbReference type="SAM" id="SignalP"/>
    </source>
</evidence>
<protein>
    <recommendedName>
        <fullName evidence="3">Right handed beta helix domain-containing protein</fullName>
    </recommendedName>
</protein>
<feature type="region of interest" description="Disordered" evidence="1">
    <location>
        <begin position="54"/>
        <end position="78"/>
    </location>
</feature>
<name>A0ABQ4NLX3_9RHOB</name>
<evidence type="ECO:0000259" key="3">
    <source>
        <dbReference type="Pfam" id="PF13229"/>
    </source>
</evidence>
<dbReference type="Pfam" id="PF13229">
    <property type="entry name" value="Beta_helix"/>
    <property type="match status" value="1"/>
</dbReference>
<dbReference type="InterPro" id="IPR011050">
    <property type="entry name" value="Pectin_lyase_fold/virulence"/>
</dbReference>
<sequence>MFSGLLRRLAFGPLGAVLAGLAVMAVAQTAAATQPDDLTEAGLEARYHALATATAARTGPAQRPATPALPPTDPQARLTPTDIRIPLLAMARASEARSQATILAAQASGGTRALSLSGGAMRLSDVLTAADQTLPDATGPHGLRLPLIIEQDAALLIGPTQKLDLDRSAGAFVANFGTLTVTGGSIRSQGPAPVSAPDFAPFVVTTGQGILAAENAYFEGLGFGHGPSFAGVSVVAKGLYRPATPSILRDTLVRNVRSLTFVGAGAPLVSGTIFTQMRGPSVILQGTQDARIENSVFLGGSGRGTLQITGAAQGTLITGSDIYLPHQSGITIESGSHGTTLHDTLVWRAHHHGVLSDASDCLTLRGLRVVAARHGGAVLRGSRGAAVIDSDFVASGHAGLMVADLPGTAETRIEGNRFQGNRSGLETAAPGHLLLIGNDFSDQFPRFLDGDVEAQTPRLLRDLRGAAPITLAAGGRAQAAPLTRACAPVEGQ</sequence>
<gene>
    <name evidence="4" type="ORF">JANAI62_20250</name>
</gene>
<feature type="chain" id="PRO_5045591328" description="Right handed beta helix domain-containing protein" evidence="2">
    <location>
        <begin position="33"/>
        <end position="492"/>
    </location>
</feature>
<proteinExistence type="predicted"/>
<keyword evidence="2" id="KW-0732">Signal</keyword>
<dbReference type="InterPro" id="IPR012334">
    <property type="entry name" value="Pectin_lyas_fold"/>
</dbReference>
<dbReference type="SUPFAM" id="SSF51126">
    <property type="entry name" value="Pectin lyase-like"/>
    <property type="match status" value="1"/>
</dbReference>
<dbReference type="Proteomes" id="UP000786693">
    <property type="component" value="Unassembled WGS sequence"/>
</dbReference>
<reference evidence="4 5" key="1">
    <citation type="submission" date="2021-05" db="EMBL/GenBank/DDBJ databases">
        <title>Bacteria Genome sequencing.</title>
        <authorList>
            <person name="Takabe Y."/>
            <person name="Nakajima Y."/>
            <person name="Suzuki S."/>
            <person name="Shiozaki T."/>
        </authorList>
    </citation>
    <scope>NUCLEOTIDE SEQUENCE [LARGE SCALE GENOMIC DNA]</scope>
    <source>
        <strain evidence="4 5">AI_62</strain>
    </source>
</reference>
<dbReference type="EMBL" id="BPFH01000003">
    <property type="protein sequence ID" value="GIT95402.1"/>
    <property type="molecule type" value="Genomic_DNA"/>
</dbReference>
<feature type="signal peptide" evidence="2">
    <location>
        <begin position="1"/>
        <end position="32"/>
    </location>
</feature>
<dbReference type="InterPro" id="IPR039448">
    <property type="entry name" value="Beta_helix"/>
</dbReference>
<accession>A0ABQ4NLX3</accession>
<evidence type="ECO:0000313" key="5">
    <source>
        <dbReference type="Proteomes" id="UP000786693"/>
    </source>
</evidence>
<feature type="domain" description="Right handed beta helix" evidence="3">
    <location>
        <begin position="266"/>
        <end position="417"/>
    </location>
</feature>
<dbReference type="RefSeq" id="WP_220748895.1">
    <property type="nucleotide sequence ID" value="NZ_BPFH01000003.1"/>
</dbReference>